<evidence type="ECO:0000313" key="6">
    <source>
        <dbReference type="EMBL" id="RYC30493.1"/>
    </source>
</evidence>
<dbReference type="Pfam" id="PF00700">
    <property type="entry name" value="Flagellin_C"/>
    <property type="match status" value="1"/>
</dbReference>
<dbReference type="Pfam" id="PF00669">
    <property type="entry name" value="Flagellin_N"/>
    <property type="match status" value="1"/>
</dbReference>
<evidence type="ECO:0000313" key="7">
    <source>
        <dbReference type="Proteomes" id="UP000290759"/>
    </source>
</evidence>
<reference evidence="6 7" key="1">
    <citation type="submission" date="2018-12" db="EMBL/GenBank/DDBJ databases">
        <authorList>
            <person name="Grouzdev D.S."/>
            <person name="Krutkina M.S."/>
        </authorList>
    </citation>
    <scope>NUCLEOTIDE SEQUENCE [LARGE SCALE GENOMIC DNA]</scope>
    <source>
        <strain evidence="6 7">RmlP026</strain>
    </source>
</reference>
<protein>
    <recommendedName>
        <fullName evidence="3">Flagellin</fullName>
    </recommendedName>
</protein>
<name>A0A4Q2U1Z1_9HYPH</name>
<gene>
    <name evidence="6" type="ORF">D3273_18320</name>
</gene>
<keyword evidence="7" id="KW-1185">Reference proteome</keyword>
<dbReference type="GO" id="GO:0009288">
    <property type="term" value="C:bacterial-type flagellum"/>
    <property type="evidence" value="ECO:0007669"/>
    <property type="project" value="UniProtKB-SubCell"/>
</dbReference>
<dbReference type="OrthoDB" id="8004955at2"/>
<keyword evidence="6" id="KW-0966">Cell projection</keyword>
<dbReference type="GO" id="GO:0005576">
    <property type="term" value="C:extracellular region"/>
    <property type="evidence" value="ECO:0007669"/>
    <property type="project" value="UniProtKB-SubCell"/>
</dbReference>
<dbReference type="InterPro" id="IPR001029">
    <property type="entry name" value="Flagellin_N"/>
</dbReference>
<proteinExistence type="inferred from homology"/>
<feature type="domain" description="Flagellin C-terminal" evidence="5">
    <location>
        <begin position="264"/>
        <end position="346"/>
    </location>
</feature>
<organism evidence="6 7">
    <name type="scientific">Lichenibacterium minor</name>
    <dbReference type="NCBI Taxonomy" id="2316528"/>
    <lineage>
        <taxon>Bacteria</taxon>
        <taxon>Pseudomonadati</taxon>
        <taxon>Pseudomonadota</taxon>
        <taxon>Alphaproteobacteria</taxon>
        <taxon>Hyphomicrobiales</taxon>
        <taxon>Lichenihabitantaceae</taxon>
        <taxon>Lichenibacterium</taxon>
    </lineage>
</organism>
<comment type="function">
    <text evidence="3">Flagellin is the subunit protein which polymerizes to form the filaments of bacterial flagella.</text>
</comment>
<dbReference type="AlphaFoldDB" id="A0A4Q2U1Z1"/>
<keyword evidence="6" id="KW-0282">Flagellum</keyword>
<dbReference type="GO" id="GO:0005198">
    <property type="term" value="F:structural molecule activity"/>
    <property type="evidence" value="ECO:0007669"/>
    <property type="project" value="UniProtKB-UniRule"/>
</dbReference>
<evidence type="ECO:0000256" key="2">
    <source>
        <dbReference type="ARBA" id="ARBA00023143"/>
    </source>
</evidence>
<dbReference type="Gene3D" id="1.20.1330.10">
    <property type="entry name" value="f41 fragment of flagellin, N-terminal domain"/>
    <property type="match status" value="1"/>
</dbReference>
<keyword evidence="2 3" id="KW-0975">Bacterial flagellum</keyword>
<dbReference type="RefSeq" id="WP_129228343.1">
    <property type="nucleotide sequence ID" value="NZ_QYBB01000024.1"/>
</dbReference>
<dbReference type="EMBL" id="QYBB01000024">
    <property type="protein sequence ID" value="RYC30493.1"/>
    <property type="molecule type" value="Genomic_DNA"/>
</dbReference>
<evidence type="ECO:0000256" key="3">
    <source>
        <dbReference type="RuleBase" id="RU362073"/>
    </source>
</evidence>
<feature type="domain" description="Flagellin N-terminal" evidence="4">
    <location>
        <begin position="4"/>
        <end position="138"/>
    </location>
</feature>
<dbReference type="PANTHER" id="PTHR42792:SF1">
    <property type="entry name" value="FLAGELLAR HOOK-ASSOCIATED PROTEIN 3"/>
    <property type="match status" value="1"/>
</dbReference>
<comment type="similarity">
    <text evidence="1 3">Belongs to the bacterial flagellin family.</text>
</comment>
<dbReference type="PANTHER" id="PTHR42792">
    <property type="entry name" value="FLAGELLIN"/>
    <property type="match status" value="1"/>
</dbReference>
<dbReference type="InterPro" id="IPR046358">
    <property type="entry name" value="Flagellin_C"/>
</dbReference>
<dbReference type="Proteomes" id="UP000290759">
    <property type="component" value="Unassembled WGS sequence"/>
</dbReference>
<accession>A0A4Q2U1Z1</accession>
<evidence type="ECO:0000259" key="5">
    <source>
        <dbReference type="Pfam" id="PF00700"/>
    </source>
</evidence>
<dbReference type="NCBIfam" id="NF004669">
    <property type="entry name" value="PRK06008.1"/>
    <property type="match status" value="1"/>
</dbReference>
<keyword evidence="6" id="KW-0969">Cilium</keyword>
<dbReference type="SUPFAM" id="SSF64518">
    <property type="entry name" value="Phase 1 flagellin"/>
    <property type="match status" value="1"/>
</dbReference>
<sequence>MTSISSYALAASPRLIIAQAQAALSKAQVELSSGGKLADIGLGLGSTTGSYVALNAQQSRLQAIQSSNATTAATLTASTTALDALRTTASSFLTSLTQASSSGTAAGTLVTTAASNLDTLTSTLNTTVSGQAIFAGINSAVQPMTAYTTGSAPKAAVDASFSTAFGTTPDSSSASTISGTDMQAYLQGAFADLFSASKYQGTWSSASDTVPTAQISTTETVDTSVSANSEPLRQLAEAYTMVTAFGGTNFGSAAGQAVISAASQLVSSAVTGLTSAQAGIGLSQSAVSAANDRMTTQVNYLSTQSSAMVDVDVSTLSTQISGLQTQIQASYEVTSQLQQLSLVDYLK</sequence>
<evidence type="ECO:0000256" key="1">
    <source>
        <dbReference type="ARBA" id="ARBA00005709"/>
    </source>
</evidence>
<dbReference type="InterPro" id="IPR001492">
    <property type="entry name" value="Flagellin"/>
</dbReference>
<evidence type="ECO:0000259" key="4">
    <source>
        <dbReference type="Pfam" id="PF00669"/>
    </source>
</evidence>
<comment type="caution">
    <text evidence="6">The sequence shown here is derived from an EMBL/GenBank/DDBJ whole genome shotgun (WGS) entry which is preliminary data.</text>
</comment>
<comment type="subcellular location">
    <subcellularLocation>
        <location evidence="3">Secreted</location>
    </subcellularLocation>
    <subcellularLocation>
        <location evidence="3">Bacterial flagellum</location>
    </subcellularLocation>
</comment>
<reference evidence="6 7" key="2">
    <citation type="submission" date="2019-02" db="EMBL/GenBank/DDBJ databases">
        <title>'Lichenibacterium ramalinii' gen. nov. sp. nov., 'Lichenibacterium minor' gen. nov. sp. nov.</title>
        <authorList>
            <person name="Pankratov T."/>
        </authorList>
    </citation>
    <scope>NUCLEOTIDE SEQUENCE [LARGE SCALE GENOMIC DNA]</scope>
    <source>
        <strain evidence="6 7">RmlP026</strain>
    </source>
</reference>
<keyword evidence="3" id="KW-0964">Secreted</keyword>